<evidence type="ECO:0000313" key="3">
    <source>
        <dbReference type="Proteomes" id="UP000271624"/>
    </source>
</evidence>
<keyword evidence="3" id="KW-1185">Reference proteome</keyword>
<dbReference type="Proteomes" id="UP000271624">
    <property type="component" value="Unassembled WGS sequence"/>
</dbReference>
<keyword evidence="1" id="KW-1133">Transmembrane helix</keyword>
<feature type="transmembrane region" description="Helical" evidence="1">
    <location>
        <begin position="13"/>
        <end position="33"/>
    </location>
</feature>
<dbReference type="RefSeq" id="WP_127081132.1">
    <property type="nucleotide sequence ID" value="NZ_RSCL01000005.1"/>
</dbReference>
<gene>
    <name evidence="2" type="ORF">DSM106972_025750</name>
</gene>
<protein>
    <submittedName>
        <fullName evidence="2">Uncharacterized protein</fullName>
    </submittedName>
</protein>
<keyword evidence="1" id="KW-0472">Membrane</keyword>
<keyword evidence="1" id="KW-0812">Transmembrane</keyword>
<reference evidence="2" key="2">
    <citation type="journal article" date="2019" name="Genome Biol. Evol.">
        <title>Day and night: Metabolic profiles and evolutionary relationships of six axenic non-marine cyanobacteria.</title>
        <authorList>
            <person name="Will S.E."/>
            <person name="Henke P."/>
            <person name="Boedeker C."/>
            <person name="Huang S."/>
            <person name="Brinkmann H."/>
            <person name="Rohde M."/>
            <person name="Jarek M."/>
            <person name="Friedl T."/>
            <person name="Seufert S."/>
            <person name="Schumacher M."/>
            <person name="Overmann J."/>
            <person name="Neumann-Schaal M."/>
            <person name="Petersen J."/>
        </authorList>
    </citation>
    <scope>NUCLEOTIDE SEQUENCE [LARGE SCALE GENOMIC DNA]</scope>
    <source>
        <strain evidence="2">PCC 7102</strain>
    </source>
</reference>
<dbReference type="OrthoDB" id="9986073at2"/>
<evidence type="ECO:0000313" key="2">
    <source>
        <dbReference type="EMBL" id="RUT07314.1"/>
    </source>
</evidence>
<accession>A0A433VMI1</accession>
<proteinExistence type="predicted"/>
<name>A0A433VMI1_9CYAN</name>
<dbReference type="EMBL" id="RSCL01000005">
    <property type="protein sequence ID" value="RUT07314.1"/>
    <property type="molecule type" value="Genomic_DNA"/>
</dbReference>
<evidence type="ECO:0000256" key="1">
    <source>
        <dbReference type="SAM" id="Phobius"/>
    </source>
</evidence>
<sequence>MVNYPDFLNVRKLAFMLVVGPLALLMLFAMLDLSIHPSKVLKVSEQSCARLENQSGIQNVDCP</sequence>
<organism evidence="2 3">
    <name type="scientific">Dulcicalothrix desertica PCC 7102</name>
    <dbReference type="NCBI Taxonomy" id="232991"/>
    <lineage>
        <taxon>Bacteria</taxon>
        <taxon>Bacillati</taxon>
        <taxon>Cyanobacteriota</taxon>
        <taxon>Cyanophyceae</taxon>
        <taxon>Nostocales</taxon>
        <taxon>Calotrichaceae</taxon>
        <taxon>Dulcicalothrix</taxon>
    </lineage>
</organism>
<dbReference type="AlphaFoldDB" id="A0A433VMI1"/>
<comment type="caution">
    <text evidence="2">The sequence shown here is derived from an EMBL/GenBank/DDBJ whole genome shotgun (WGS) entry which is preliminary data.</text>
</comment>
<reference evidence="2" key="1">
    <citation type="submission" date="2018-12" db="EMBL/GenBank/DDBJ databases">
        <authorList>
            <person name="Will S."/>
            <person name="Neumann-Schaal M."/>
            <person name="Henke P."/>
        </authorList>
    </citation>
    <scope>NUCLEOTIDE SEQUENCE</scope>
    <source>
        <strain evidence="2">PCC 7102</strain>
    </source>
</reference>